<dbReference type="EMBL" id="CP103836">
    <property type="protein sequence ID" value="WOB50710.1"/>
    <property type="molecule type" value="Genomic_DNA"/>
</dbReference>
<gene>
    <name evidence="1" type="ORF">NYR97_04725</name>
</gene>
<name>A0AAU0BDJ4_9XANT</name>
<protein>
    <submittedName>
        <fullName evidence="1">Uncharacterized protein</fullName>
    </submittedName>
</protein>
<keyword evidence="2" id="KW-1185">Reference proteome</keyword>
<dbReference type="AlphaFoldDB" id="A0AAU0BDJ4"/>
<reference evidence="1 2" key="1">
    <citation type="submission" date="2022-08" db="EMBL/GenBank/DDBJ databases">
        <title>Whole genome sequencing-based tracing of a 2022 introduction and outbreak of Xanthomonas hortorum pv. pelargonii.</title>
        <authorList>
            <person name="Iruegas-Bocardo F."/>
            <person name="Weisberg A.K."/>
            <person name="Riutta E.R."/>
            <person name="Kilday K."/>
            <person name="Bonkowski J.C."/>
            <person name="Creswell T."/>
            <person name="Daughtrey M.L."/>
            <person name="Rane K."/>
            <person name="Grunwald N.J."/>
            <person name="Chang J.H."/>
            <person name="Putnam M.L."/>
        </authorList>
    </citation>
    <scope>NUCLEOTIDE SEQUENCE [LARGE SCALE GENOMIC DNA]</scope>
    <source>
        <strain evidence="1 2">22-323</strain>
    </source>
</reference>
<evidence type="ECO:0000313" key="1">
    <source>
        <dbReference type="EMBL" id="WOB50710.1"/>
    </source>
</evidence>
<dbReference type="Proteomes" id="UP001302716">
    <property type="component" value="Chromosome"/>
</dbReference>
<accession>A0AAU0BDJ4</accession>
<organism evidence="1 2">
    <name type="scientific">Xanthomonas hydrangeae</name>
    <dbReference type="NCBI Taxonomy" id="2775159"/>
    <lineage>
        <taxon>Bacteria</taxon>
        <taxon>Pseudomonadati</taxon>
        <taxon>Pseudomonadota</taxon>
        <taxon>Gammaproteobacteria</taxon>
        <taxon>Lysobacterales</taxon>
        <taxon>Lysobacteraceae</taxon>
        <taxon>Xanthomonas</taxon>
    </lineage>
</organism>
<sequence length="62" mass="6691">MPIDYRVLTQEQYNALTGDLVKLTESLHARSQDVGDVRATIGYGWALRSAPSGISPPARGSC</sequence>
<evidence type="ECO:0000313" key="2">
    <source>
        <dbReference type="Proteomes" id="UP001302716"/>
    </source>
</evidence>
<proteinExistence type="predicted"/>